<sequence>MVEFARALTWELFGNFASEREKWRGIGEAMVHGRVNDWAQRSSSDGKVQYLLVLDTLNFYFLLDKEMSYDHLASGSKVTLESGKFAFDVDRLQIYTVLLLLMFQILKVQIVTLDRI</sequence>
<gene>
    <name evidence="1" type="ORF">K7X08_010925</name>
</gene>
<accession>A0A9Q1RA89</accession>
<proteinExistence type="predicted"/>
<protein>
    <submittedName>
        <fullName evidence="1">Uncharacterized protein</fullName>
    </submittedName>
</protein>
<organism evidence="1 2">
    <name type="scientific">Anisodus acutangulus</name>
    <dbReference type="NCBI Taxonomy" id="402998"/>
    <lineage>
        <taxon>Eukaryota</taxon>
        <taxon>Viridiplantae</taxon>
        <taxon>Streptophyta</taxon>
        <taxon>Embryophyta</taxon>
        <taxon>Tracheophyta</taxon>
        <taxon>Spermatophyta</taxon>
        <taxon>Magnoliopsida</taxon>
        <taxon>eudicotyledons</taxon>
        <taxon>Gunneridae</taxon>
        <taxon>Pentapetalae</taxon>
        <taxon>asterids</taxon>
        <taxon>lamiids</taxon>
        <taxon>Solanales</taxon>
        <taxon>Solanaceae</taxon>
        <taxon>Solanoideae</taxon>
        <taxon>Hyoscyameae</taxon>
        <taxon>Anisodus</taxon>
    </lineage>
</organism>
<dbReference type="AlphaFoldDB" id="A0A9Q1RA89"/>
<evidence type="ECO:0000313" key="1">
    <source>
        <dbReference type="EMBL" id="KAJ8547339.1"/>
    </source>
</evidence>
<name>A0A9Q1RA89_9SOLA</name>
<comment type="caution">
    <text evidence="1">The sequence shown here is derived from an EMBL/GenBank/DDBJ whole genome shotgun (WGS) entry which is preliminary data.</text>
</comment>
<reference evidence="2" key="1">
    <citation type="journal article" date="2023" name="Proc. Natl. Acad. Sci. U.S.A.">
        <title>Genomic and structural basis for evolution of tropane alkaloid biosynthesis.</title>
        <authorList>
            <person name="Wanga Y.-J."/>
            <person name="Taina T."/>
            <person name="Yua J.-Y."/>
            <person name="Lia J."/>
            <person name="Xua B."/>
            <person name="Chenc J."/>
            <person name="D'Auriad J.C."/>
            <person name="Huanga J.-P."/>
            <person name="Huanga S.-X."/>
        </authorList>
    </citation>
    <scope>NUCLEOTIDE SEQUENCE [LARGE SCALE GENOMIC DNA]</scope>
    <source>
        <strain evidence="2">cv. KIB-2019</strain>
    </source>
</reference>
<dbReference type="OrthoDB" id="416777at2759"/>
<keyword evidence="2" id="KW-1185">Reference proteome</keyword>
<dbReference type="Proteomes" id="UP001152561">
    <property type="component" value="Unassembled WGS sequence"/>
</dbReference>
<evidence type="ECO:0000313" key="2">
    <source>
        <dbReference type="Proteomes" id="UP001152561"/>
    </source>
</evidence>
<dbReference type="EMBL" id="JAJAGQ010000012">
    <property type="protein sequence ID" value="KAJ8547339.1"/>
    <property type="molecule type" value="Genomic_DNA"/>
</dbReference>